<dbReference type="Gene3D" id="1.10.510.10">
    <property type="entry name" value="Transferase(Phosphotransferase) domain 1"/>
    <property type="match status" value="2"/>
</dbReference>
<dbReference type="STRING" id="542762.A0A4V3WKV9"/>
<dbReference type="SMART" id="SM00220">
    <property type="entry name" value="S_TKc"/>
    <property type="match status" value="1"/>
</dbReference>
<dbReference type="SUPFAM" id="SSF56112">
    <property type="entry name" value="Protein kinase-like (PK-like)"/>
    <property type="match status" value="1"/>
</dbReference>
<comment type="caution">
    <text evidence="2">The sequence shown here is derived from an EMBL/GenBank/DDBJ whole genome shotgun (WGS) entry which is preliminary data.</text>
</comment>
<dbReference type="Pfam" id="PF00069">
    <property type="entry name" value="Pkinase"/>
    <property type="match status" value="1"/>
</dbReference>
<dbReference type="InterPro" id="IPR000719">
    <property type="entry name" value="Prot_kinase_dom"/>
</dbReference>
<dbReference type="InterPro" id="IPR008271">
    <property type="entry name" value="Ser/Thr_kinase_AS"/>
</dbReference>
<reference evidence="2 3" key="1">
    <citation type="journal article" date="2018" name="Proc. Natl. Acad. Sci. U.S.A.">
        <title>Draft genome sequence of Camellia sinensis var. sinensis provides insights into the evolution of the tea genome and tea quality.</title>
        <authorList>
            <person name="Wei C."/>
            <person name="Yang H."/>
            <person name="Wang S."/>
            <person name="Zhao J."/>
            <person name="Liu C."/>
            <person name="Gao L."/>
            <person name="Xia E."/>
            <person name="Lu Y."/>
            <person name="Tai Y."/>
            <person name="She G."/>
            <person name="Sun J."/>
            <person name="Cao H."/>
            <person name="Tong W."/>
            <person name="Gao Q."/>
            <person name="Li Y."/>
            <person name="Deng W."/>
            <person name="Jiang X."/>
            <person name="Wang W."/>
            <person name="Chen Q."/>
            <person name="Zhang S."/>
            <person name="Li H."/>
            <person name="Wu J."/>
            <person name="Wang P."/>
            <person name="Li P."/>
            <person name="Shi C."/>
            <person name="Zheng F."/>
            <person name="Jian J."/>
            <person name="Huang B."/>
            <person name="Shan D."/>
            <person name="Shi M."/>
            <person name="Fang C."/>
            <person name="Yue Y."/>
            <person name="Li F."/>
            <person name="Li D."/>
            <person name="Wei S."/>
            <person name="Han B."/>
            <person name="Jiang C."/>
            <person name="Yin Y."/>
            <person name="Xia T."/>
            <person name="Zhang Z."/>
            <person name="Bennetzen J.L."/>
            <person name="Zhao S."/>
            <person name="Wan X."/>
        </authorList>
    </citation>
    <scope>NUCLEOTIDE SEQUENCE [LARGE SCALE GENOMIC DNA]</scope>
    <source>
        <strain evidence="3">cv. Shuchazao</strain>
        <tissue evidence="2">Leaf</tissue>
    </source>
</reference>
<dbReference type="AlphaFoldDB" id="A0A4V3WKV9"/>
<evidence type="ECO:0000259" key="1">
    <source>
        <dbReference type="PROSITE" id="PS50011"/>
    </source>
</evidence>
<dbReference type="PROSITE" id="PS50011">
    <property type="entry name" value="PROTEIN_KINASE_DOM"/>
    <property type="match status" value="1"/>
</dbReference>
<protein>
    <recommendedName>
        <fullName evidence="1">Protein kinase domain-containing protein</fullName>
    </recommendedName>
</protein>
<evidence type="ECO:0000313" key="3">
    <source>
        <dbReference type="Proteomes" id="UP000306102"/>
    </source>
</evidence>
<accession>A0A4V3WKV9</accession>
<proteinExistence type="predicted"/>
<sequence length="291" mass="32552">MQNYINLPMDSLQTTVGTIFCGRYGSVYKGILNSDKQTVAVKVLNLQESGANKSFLAECEALRNLRHRNLVKVITSCSSIDFKGNDFKALVFEFMQNESLESWLYPSSLEQNDTENLNLTQRLNIAIDVALALEYLHHHYDIPIAHCDLKPGNVLLDNNLSARVGDFGLAKFLIATTGDSNYARSSSIGVRGTVGKKTNQLHVYKQFQPPCYAKMALPHRVMEIVDPQIIMEERDTSSRISQNTEGNVTQECLASILQIGVACSAEGPKERMDIKDVLKELRRIRNVIAQV</sequence>
<feature type="domain" description="Protein kinase" evidence="1">
    <location>
        <begin position="13"/>
        <end position="291"/>
    </location>
</feature>
<dbReference type="PANTHER" id="PTHR48055">
    <property type="entry name" value="LEUCINE-RICH REPEAT RECEPTOR PROTEIN KINASE EMS1"/>
    <property type="match status" value="1"/>
</dbReference>
<dbReference type="GO" id="GO:0016020">
    <property type="term" value="C:membrane"/>
    <property type="evidence" value="ECO:0007669"/>
    <property type="project" value="TreeGrafter"/>
</dbReference>
<dbReference type="InterPro" id="IPR011009">
    <property type="entry name" value="Kinase-like_dom_sf"/>
</dbReference>
<dbReference type="PANTHER" id="PTHR48055:SF55">
    <property type="entry name" value="PROTEIN KINASE DOMAIN-CONTAINING PROTEIN"/>
    <property type="match status" value="1"/>
</dbReference>
<dbReference type="Proteomes" id="UP000306102">
    <property type="component" value="Unassembled WGS sequence"/>
</dbReference>
<keyword evidence="3" id="KW-1185">Reference proteome</keyword>
<dbReference type="GO" id="GO:0005524">
    <property type="term" value="F:ATP binding"/>
    <property type="evidence" value="ECO:0007669"/>
    <property type="project" value="InterPro"/>
</dbReference>
<gene>
    <name evidence="2" type="ORF">TEA_004319</name>
</gene>
<name>A0A4V3WKV9_CAMSN</name>
<dbReference type="EMBL" id="SDRB02011207">
    <property type="protein sequence ID" value="THG02387.1"/>
    <property type="molecule type" value="Genomic_DNA"/>
</dbReference>
<organism evidence="2 3">
    <name type="scientific">Camellia sinensis var. sinensis</name>
    <name type="common">China tea</name>
    <dbReference type="NCBI Taxonomy" id="542762"/>
    <lineage>
        <taxon>Eukaryota</taxon>
        <taxon>Viridiplantae</taxon>
        <taxon>Streptophyta</taxon>
        <taxon>Embryophyta</taxon>
        <taxon>Tracheophyta</taxon>
        <taxon>Spermatophyta</taxon>
        <taxon>Magnoliopsida</taxon>
        <taxon>eudicotyledons</taxon>
        <taxon>Gunneridae</taxon>
        <taxon>Pentapetalae</taxon>
        <taxon>asterids</taxon>
        <taxon>Ericales</taxon>
        <taxon>Theaceae</taxon>
        <taxon>Camellia</taxon>
    </lineage>
</organism>
<dbReference type="PROSITE" id="PS00108">
    <property type="entry name" value="PROTEIN_KINASE_ST"/>
    <property type="match status" value="1"/>
</dbReference>
<dbReference type="InterPro" id="IPR051564">
    <property type="entry name" value="LRR_receptor-like_kinase"/>
</dbReference>
<evidence type="ECO:0000313" key="2">
    <source>
        <dbReference type="EMBL" id="THG02387.1"/>
    </source>
</evidence>
<dbReference type="GO" id="GO:0004672">
    <property type="term" value="F:protein kinase activity"/>
    <property type="evidence" value="ECO:0007669"/>
    <property type="project" value="InterPro"/>
</dbReference>